<protein>
    <submittedName>
        <fullName evidence="1">Uncharacterized protein</fullName>
    </submittedName>
</protein>
<name>A0A8S5ML82_9CAUD</name>
<reference evidence="1" key="1">
    <citation type="journal article" date="2021" name="Proc. Natl. Acad. Sci. U.S.A.">
        <title>A Catalog of Tens of Thousands of Viruses from Human Metagenomes Reveals Hidden Associations with Chronic Diseases.</title>
        <authorList>
            <person name="Tisza M.J."/>
            <person name="Buck C.B."/>
        </authorList>
    </citation>
    <scope>NUCLEOTIDE SEQUENCE</scope>
    <source>
        <strain evidence="1">CtXZx16</strain>
    </source>
</reference>
<accession>A0A8S5ML82</accession>
<proteinExistence type="predicted"/>
<organism evidence="1">
    <name type="scientific">Siphoviridae sp. ctXZx16</name>
    <dbReference type="NCBI Taxonomy" id="2826371"/>
    <lineage>
        <taxon>Viruses</taxon>
        <taxon>Duplodnaviria</taxon>
        <taxon>Heunggongvirae</taxon>
        <taxon>Uroviricota</taxon>
        <taxon>Caudoviricetes</taxon>
    </lineage>
</organism>
<evidence type="ECO:0000313" key="1">
    <source>
        <dbReference type="EMBL" id="DAD82978.1"/>
    </source>
</evidence>
<dbReference type="EMBL" id="BK014925">
    <property type="protein sequence ID" value="DAD82978.1"/>
    <property type="molecule type" value="Genomic_DNA"/>
</dbReference>
<sequence length="123" mass="14318">MAEIKDCINKKVKISKGSITIKNDEGKTCGVVRNIVSLYDLQANKQMDYYRKIRDMGLHGKISIRDCIVSDGTMYIFRNIKSKLFNEKYGYITDFEKQKAEEQERLYDQAKENGTEVIECIFL</sequence>